<comment type="caution">
    <text evidence="1">The sequence shown here is derived from an EMBL/GenBank/DDBJ whole genome shotgun (WGS) entry which is preliminary data.</text>
</comment>
<name>A0A0C2W862_9BACL</name>
<dbReference type="AlphaFoldDB" id="A0A0C2W862"/>
<organism evidence="1 2">
    <name type="scientific">Jeotgalibacillus campisalis</name>
    <dbReference type="NCBI Taxonomy" id="220754"/>
    <lineage>
        <taxon>Bacteria</taxon>
        <taxon>Bacillati</taxon>
        <taxon>Bacillota</taxon>
        <taxon>Bacilli</taxon>
        <taxon>Bacillales</taxon>
        <taxon>Caryophanaceae</taxon>
        <taxon>Jeotgalibacillus</taxon>
    </lineage>
</organism>
<dbReference type="Proteomes" id="UP000031972">
    <property type="component" value="Unassembled WGS sequence"/>
</dbReference>
<dbReference type="PATRIC" id="fig|220754.4.peg.112"/>
<evidence type="ECO:0000313" key="2">
    <source>
        <dbReference type="Proteomes" id="UP000031972"/>
    </source>
</evidence>
<gene>
    <name evidence="1" type="ORF">KR50_01110</name>
</gene>
<protein>
    <submittedName>
        <fullName evidence="1">Uncharacterized protein</fullName>
    </submittedName>
</protein>
<proteinExistence type="predicted"/>
<sequence>MFVIVIPPDLVFDKTKSCIPGKEMQLRHHQVSDFMYE</sequence>
<dbReference type="EMBL" id="JXRR01000001">
    <property type="protein sequence ID" value="KIL52781.1"/>
    <property type="molecule type" value="Genomic_DNA"/>
</dbReference>
<reference evidence="1 2" key="1">
    <citation type="submission" date="2015-01" db="EMBL/GenBank/DDBJ databases">
        <title>Jeotgalibacillus campisalis genome sequencing.</title>
        <authorList>
            <person name="Goh K.M."/>
            <person name="Chan K.-G."/>
            <person name="Yaakop A.S."/>
            <person name="Ee R."/>
            <person name="Gan H.M."/>
            <person name="Chan C.S."/>
        </authorList>
    </citation>
    <scope>NUCLEOTIDE SEQUENCE [LARGE SCALE GENOMIC DNA]</scope>
    <source>
        <strain evidence="1 2">SF-57</strain>
    </source>
</reference>
<evidence type="ECO:0000313" key="1">
    <source>
        <dbReference type="EMBL" id="KIL52781.1"/>
    </source>
</evidence>
<keyword evidence="2" id="KW-1185">Reference proteome</keyword>
<accession>A0A0C2W862</accession>